<proteinExistence type="predicted"/>
<dbReference type="AlphaFoldDB" id="A0A7R7HW76"/>
<dbReference type="Proteomes" id="UP000611640">
    <property type="component" value="Chromosome"/>
</dbReference>
<evidence type="ECO:0000313" key="2">
    <source>
        <dbReference type="EMBL" id="BCJ33679.1"/>
    </source>
</evidence>
<feature type="compositionally biased region" description="Polar residues" evidence="1">
    <location>
        <begin position="49"/>
        <end position="67"/>
    </location>
</feature>
<feature type="compositionally biased region" description="Low complexity" evidence="1">
    <location>
        <begin position="73"/>
        <end position="90"/>
    </location>
</feature>
<name>A0A7R7HW76_9ACTN</name>
<dbReference type="EMBL" id="AP023355">
    <property type="protein sequence ID" value="BCJ33679.1"/>
    <property type="molecule type" value="Genomic_DNA"/>
</dbReference>
<gene>
    <name evidence="2" type="ORF">Athai_11820</name>
</gene>
<evidence type="ECO:0000313" key="3">
    <source>
        <dbReference type="Proteomes" id="UP000611640"/>
    </source>
</evidence>
<reference evidence="2 3" key="1">
    <citation type="submission" date="2020-08" db="EMBL/GenBank/DDBJ databases">
        <title>Whole genome shotgun sequence of Actinocatenispora thailandica NBRC 105041.</title>
        <authorList>
            <person name="Komaki H."/>
            <person name="Tamura T."/>
        </authorList>
    </citation>
    <scope>NUCLEOTIDE SEQUENCE [LARGE SCALE GENOMIC DNA]</scope>
    <source>
        <strain evidence="2 3">NBRC 105041</strain>
    </source>
</reference>
<dbReference type="KEGG" id="atl:Athai_11820"/>
<evidence type="ECO:0000256" key="1">
    <source>
        <dbReference type="SAM" id="MobiDB-lite"/>
    </source>
</evidence>
<keyword evidence="3" id="KW-1185">Reference proteome</keyword>
<feature type="region of interest" description="Disordered" evidence="1">
    <location>
        <begin position="1"/>
        <end position="26"/>
    </location>
</feature>
<protein>
    <submittedName>
        <fullName evidence="2">Uncharacterized protein</fullName>
    </submittedName>
</protein>
<feature type="region of interest" description="Disordered" evidence="1">
    <location>
        <begin position="45"/>
        <end position="133"/>
    </location>
</feature>
<accession>A0A7R7HW76</accession>
<feature type="compositionally biased region" description="Polar residues" evidence="1">
    <location>
        <begin position="109"/>
        <end position="121"/>
    </location>
</feature>
<sequence>MQPEQGREEGRRHDPGQRERVLEGGEVAARECAGDTAEASAIEVGACSDSATVNSRVPTASSGTSSHRLPGRSAASSSAHAAQISSAPASTRVRRAPAARRMSGAVARDTSTVLPDSSAAVSQPGPCSPLATNVGSASPSIIEVIAQMVLRPVSPRNGRSRSNAR</sequence>
<organism evidence="2 3">
    <name type="scientific">Actinocatenispora thailandica</name>
    <dbReference type="NCBI Taxonomy" id="227318"/>
    <lineage>
        <taxon>Bacteria</taxon>
        <taxon>Bacillati</taxon>
        <taxon>Actinomycetota</taxon>
        <taxon>Actinomycetes</taxon>
        <taxon>Micromonosporales</taxon>
        <taxon>Micromonosporaceae</taxon>
        <taxon>Actinocatenispora</taxon>
    </lineage>
</organism>